<dbReference type="PANTHER" id="PTHR37166">
    <property type="entry name" value="PROTEIN FLAG"/>
    <property type="match status" value="1"/>
</dbReference>
<dbReference type="EMBL" id="JAGRPV010000002">
    <property type="protein sequence ID" value="MDI4650360.1"/>
    <property type="molecule type" value="Genomic_DNA"/>
</dbReference>
<evidence type="ECO:0000313" key="2">
    <source>
        <dbReference type="EMBL" id="MDI4650360.1"/>
    </source>
</evidence>
<dbReference type="SUPFAM" id="SSF160214">
    <property type="entry name" value="FlaG-like"/>
    <property type="match status" value="1"/>
</dbReference>
<dbReference type="Gene3D" id="3.30.160.170">
    <property type="entry name" value="FlaG-like"/>
    <property type="match status" value="1"/>
</dbReference>
<dbReference type="Proteomes" id="UP001161691">
    <property type="component" value="Unassembled WGS sequence"/>
</dbReference>
<dbReference type="InterPro" id="IPR005186">
    <property type="entry name" value="FlaG"/>
</dbReference>
<keyword evidence="2" id="KW-0966">Cell projection</keyword>
<protein>
    <submittedName>
        <fullName evidence="2">Flagellar protein FlaG</fullName>
    </submittedName>
</protein>
<dbReference type="Pfam" id="PF03646">
    <property type="entry name" value="FlaG"/>
    <property type="match status" value="1"/>
</dbReference>
<keyword evidence="2" id="KW-0969">Cilium</keyword>
<evidence type="ECO:0000256" key="1">
    <source>
        <dbReference type="SAM" id="MobiDB-lite"/>
    </source>
</evidence>
<reference evidence="2" key="1">
    <citation type="submission" date="2023-04" db="EMBL/GenBank/DDBJ databases">
        <title>Comparative genomic analysis of Cohnella hashimotonis sp. nov., isolated from the International Space Station.</title>
        <authorList>
            <person name="Venkateswaran K."/>
            <person name="Simpson A."/>
        </authorList>
    </citation>
    <scope>NUCLEOTIDE SEQUENCE</scope>
    <source>
        <strain evidence="2">F6_2S_P_1</strain>
    </source>
</reference>
<keyword evidence="2" id="KW-0282">Flagellum</keyword>
<comment type="caution">
    <text evidence="2">The sequence shown here is derived from an EMBL/GenBank/DDBJ whole genome shotgun (WGS) entry which is preliminary data.</text>
</comment>
<sequence length="138" mass="14787">MDSISLGSASGYTGGVERVPSAQSTEPAAKTEETSSSPDFPSSGDFPSLAALKQAEQSGDQIGISDEQVLKAIEKALKNLAGKTTSLQFSIHEKTKHVMVKVVNSENGEVIREIPPEKNLDFLASLWEKAGILVDERR</sequence>
<feature type="region of interest" description="Disordered" evidence="1">
    <location>
        <begin position="1"/>
        <end position="52"/>
    </location>
</feature>
<proteinExistence type="predicted"/>
<dbReference type="InterPro" id="IPR035924">
    <property type="entry name" value="FlaG-like_sf"/>
</dbReference>
<evidence type="ECO:0000313" key="3">
    <source>
        <dbReference type="Proteomes" id="UP001161691"/>
    </source>
</evidence>
<dbReference type="RefSeq" id="WP_282913210.1">
    <property type="nucleotide sequence ID" value="NZ_JAGRPV010000002.1"/>
</dbReference>
<organism evidence="2 3">
    <name type="scientific">Cohnella hashimotonis</name>
    <dbReference type="NCBI Taxonomy" id="2826895"/>
    <lineage>
        <taxon>Bacteria</taxon>
        <taxon>Bacillati</taxon>
        <taxon>Bacillota</taxon>
        <taxon>Bacilli</taxon>
        <taxon>Bacillales</taxon>
        <taxon>Paenibacillaceae</taxon>
        <taxon>Cohnella</taxon>
    </lineage>
</organism>
<name>A0ABT6TU72_9BACL</name>
<keyword evidence="3" id="KW-1185">Reference proteome</keyword>
<accession>A0ABT6TU72</accession>
<dbReference type="PANTHER" id="PTHR37166:SF1">
    <property type="entry name" value="PROTEIN FLAG"/>
    <property type="match status" value="1"/>
</dbReference>
<feature type="compositionally biased region" description="Low complexity" evidence="1">
    <location>
        <begin position="35"/>
        <end position="48"/>
    </location>
</feature>
<feature type="compositionally biased region" description="Polar residues" evidence="1">
    <location>
        <begin position="1"/>
        <end position="11"/>
    </location>
</feature>
<gene>
    <name evidence="2" type="ORF">KB449_35850</name>
</gene>